<feature type="region of interest" description="Disordered" evidence="1">
    <location>
        <begin position="1"/>
        <end position="43"/>
    </location>
</feature>
<comment type="caution">
    <text evidence="3">The sequence shown here is derived from an EMBL/GenBank/DDBJ whole genome shotgun (WGS) entry which is preliminary data.</text>
</comment>
<evidence type="ECO:0000313" key="3">
    <source>
        <dbReference type="EMBL" id="MCC3299303.1"/>
    </source>
</evidence>
<gene>
    <name evidence="3" type="ORF">LJ757_16045</name>
</gene>
<reference evidence="3" key="1">
    <citation type="submission" date="2021-10" db="EMBL/GenBank/DDBJ databases">
        <title>Novel species in genus Arthrobacter.</title>
        <authorList>
            <person name="Liu Y."/>
        </authorList>
    </citation>
    <scope>NUCLEOTIDE SEQUENCE</scope>
    <source>
        <strain evidence="3">Zg-Y453</strain>
    </source>
</reference>
<accession>A0A9X1MFW6</accession>
<evidence type="ECO:0000256" key="1">
    <source>
        <dbReference type="SAM" id="MobiDB-lite"/>
    </source>
</evidence>
<dbReference type="RefSeq" id="WP_227897290.1">
    <property type="nucleotide sequence ID" value="NZ_CP099467.1"/>
</dbReference>
<dbReference type="AlphaFoldDB" id="A0A9X1MFW6"/>
<feature type="domain" description="Helicase-associated" evidence="2">
    <location>
        <begin position="113"/>
        <end position="172"/>
    </location>
</feature>
<proteinExistence type="predicted"/>
<keyword evidence="4" id="KW-1185">Reference proteome</keyword>
<dbReference type="Pfam" id="PF03457">
    <property type="entry name" value="HA"/>
    <property type="match status" value="1"/>
</dbReference>
<dbReference type="Proteomes" id="UP001139158">
    <property type="component" value="Unassembled WGS sequence"/>
</dbReference>
<evidence type="ECO:0000259" key="2">
    <source>
        <dbReference type="Pfam" id="PF03457"/>
    </source>
</evidence>
<dbReference type="PANTHER" id="PTHR33418">
    <property type="entry name" value="HELICASE-ASSOCIATED"/>
    <property type="match status" value="1"/>
</dbReference>
<protein>
    <submittedName>
        <fullName evidence="3">Helicase associated domain-containing protein</fullName>
    </submittedName>
</protein>
<organism evidence="3 4">
    <name type="scientific">Arthrobacter caoxuetaonis</name>
    <dbReference type="NCBI Taxonomy" id="2886935"/>
    <lineage>
        <taxon>Bacteria</taxon>
        <taxon>Bacillati</taxon>
        <taxon>Actinomycetota</taxon>
        <taxon>Actinomycetes</taxon>
        <taxon>Micrococcales</taxon>
        <taxon>Micrococcaceae</taxon>
        <taxon>Arthrobacter</taxon>
    </lineage>
</organism>
<dbReference type="EMBL" id="JAJFZV010000018">
    <property type="protein sequence ID" value="MCC3299303.1"/>
    <property type="molecule type" value="Genomic_DNA"/>
</dbReference>
<evidence type="ECO:0000313" key="4">
    <source>
        <dbReference type="Proteomes" id="UP001139158"/>
    </source>
</evidence>
<dbReference type="Gene3D" id="6.10.140.530">
    <property type="match status" value="2"/>
</dbReference>
<dbReference type="InterPro" id="IPR005114">
    <property type="entry name" value="Helicase_assoc"/>
</dbReference>
<sequence length="312" mass="36581">MTQPVNRVSKGVPSGGQFAATRHGEPAVALTSPARTGPEDWGRARREAWDDRFNEVLEYIADNGAMPTHNPSRPQSKRLAGWLNEQRRFKDDLPEFRARLLDEHLPGWRDPRDAAWQARLDEVRAYRERHGRLPAAGKESNEVSSYGRWLVYQRKNEDRLPEHRIRALDALDRDWRDPNPLSWAKNVDRAAAVVERLGGKFPTSGSSDPEEHRVAEWLSSQRTHRSRMTNEQIRELDERLPGWNRGREQVWKERLRWTSDFLRRNRRFPSQHSANLVEASHAAWVRAQRRSATKLTEERERMLNEMLPGWRR</sequence>
<dbReference type="PANTHER" id="PTHR33418:SF1">
    <property type="entry name" value="HELICASE-ASSOCIATED DOMAIN-CONTAINING PROTEIN"/>
    <property type="match status" value="1"/>
</dbReference>
<name>A0A9X1MFW6_9MICC</name>